<proteinExistence type="predicted"/>
<gene>
    <name evidence="1" type="ORF">DBT_0594</name>
</gene>
<dbReference type="Proteomes" id="UP000093080">
    <property type="component" value="Unassembled WGS sequence"/>
</dbReference>
<dbReference type="EMBL" id="MAGO01000002">
    <property type="protein sequence ID" value="OCC16132.1"/>
    <property type="molecule type" value="Genomic_DNA"/>
</dbReference>
<organism evidence="1 2">
    <name type="scientific">Dissulfuribacter thermophilus</name>
    <dbReference type="NCBI Taxonomy" id="1156395"/>
    <lineage>
        <taxon>Bacteria</taxon>
        <taxon>Pseudomonadati</taxon>
        <taxon>Thermodesulfobacteriota</taxon>
        <taxon>Dissulfuribacteria</taxon>
        <taxon>Dissulfuribacterales</taxon>
        <taxon>Dissulfuribacteraceae</taxon>
        <taxon>Dissulfuribacter</taxon>
    </lineage>
</organism>
<accession>A0A1B9F890</accession>
<sequence length="55" mass="6576">MYKCSISLFRTKKLSSKRPLPQYKMTGFIRLTYRKKRAFFLRQEIGGCLEQKDLA</sequence>
<evidence type="ECO:0000313" key="1">
    <source>
        <dbReference type="EMBL" id="OCC16132.1"/>
    </source>
</evidence>
<keyword evidence="2" id="KW-1185">Reference proteome</keyword>
<dbReference type="AlphaFoldDB" id="A0A1B9F890"/>
<protein>
    <submittedName>
        <fullName evidence="1">Uncharacterized protein</fullName>
    </submittedName>
</protein>
<name>A0A1B9F890_9BACT</name>
<reference evidence="1 2" key="1">
    <citation type="submission" date="2016-06" db="EMBL/GenBank/DDBJ databases">
        <title>Respiratory ammonification of nitrate coupled to the oxidation of elemental sulfur in deep-sea autotrophic thermophilic bacteria.</title>
        <authorList>
            <person name="Slobodkina G.B."/>
            <person name="Mardanov A.V."/>
            <person name="Ravin N.V."/>
            <person name="Frolova A.A."/>
            <person name="Viryasiv M.B."/>
            <person name="Chernyh N.A."/>
            <person name="Bonch-Osmolovskaya E.A."/>
            <person name="Slobodkin A.I."/>
        </authorList>
    </citation>
    <scope>NUCLEOTIDE SEQUENCE [LARGE SCALE GENOMIC DNA]</scope>
    <source>
        <strain evidence="1 2">S69</strain>
    </source>
</reference>
<evidence type="ECO:0000313" key="2">
    <source>
        <dbReference type="Proteomes" id="UP000093080"/>
    </source>
</evidence>
<comment type="caution">
    <text evidence="1">The sequence shown here is derived from an EMBL/GenBank/DDBJ whole genome shotgun (WGS) entry which is preliminary data.</text>
</comment>